<feature type="transmembrane region" description="Helical" evidence="5">
    <location>
        <begin position="265"/>
        <end position="286"/>
    </location>
</feature>
<dbReference type="Proteomes" id="UP000282613">
    <property type="component" value="Unassembled WGS sequence"/>
</dbReference>
<dbReference type="Gene3D" id="1.20.1070.10">
    <property type="entry name" value="Rhodopsin 7-helix transmembrane proteins"/>
    <property type="match status" value="1"/>
</dbReference>
<evidence type="ECO:0000259" key="6">
    <source>
        <dbReference type="PROSITE" id="PS50262"/>
    </source>
</evidence>
<feature type="transmembrane region" description="Helical" evidence="5">
    <location>
        <begin position="306"/>
        <end position="329"/>
    </location>
</feature>
<evidence type="ECO:0000313" key="9">
    <source>
        <dbReference type="WBParaSite" id="TASK_0000130401-mRNA-1"/>
    </source>
</evidence>
<reference evidence="9" key="1">
    <citation type="submission" date="2017-02" db="UniProtKB">
        <authorList>
            <consortium name="WormBaseParasite"/>
        </authorList>
    </citation>
    <scope>IDENTIFICATION</scope>
</reference>
<comment type="subcellular location">
    <subcellularLocation>
        <location evidence="1">Membrane</location>
    </subcellularLocation>
</comment>
<evidence type="ECO:0000256" key="1">
    <source>
        <dbReference type="ARBA" id="ARBA00004370"/>
    </source>
</evidence>
<keyword evidence="8" id="KW-1185">Reference proteome</keyword>
<dbReference type="GO" id="GO:0016020">
    <property type="term" value="C:membrane"/>
    <property type="evidence" value="ECO:0007669"/>
    <property type="project" value="UniProtKB-SubCell"/>
</dbReference>
<dbReference type="GO" id="GO:0004930">
    <property type="term" value="F:G protein-coupled receptor activity"/>
    <property type="evidence" value="ECO:0007669"/>
    <property type="project" value="InterPro"/>
</dbReference>
<keyword evidence="2 5" id="KW-0812">Transmembrane</keyword>
<dbReference type="OrthoDB" id="10044919at2759"/>
<feature type="transmembrane region" description="Helical" evidence="5">
    <location>
        <begin position="167"/>
        <end position="192"/>
    </location>
</feature>
<accession>A0A0R3VVA0</accession>
<dbReference type="PRINTS" id="PR00237">
    <property type="entry name" value="GPCRRHODOPSN"/>
</dbReference>
<feature type="transmembrane region" description="Helical" evidence="5">
    <location>
        <begin position="212"/>
        <end position="232"/>
    </location>
</feature>
<evidence type="ECO:0000256" key="3">
    <source>
        <dbReference type="ARBA" id="ARBA00022989"/>
    </source>
</evidence>
<evidence type="ECO:0000256" key="5">
    <source>
        <dbReference type="SAM" id="Phobius"/>
    </source>
</evidence>
<dbReference type="WBParaSite" id="TASK_0000130401-mRNA-1">
    <property type="protein sequence ID" value="TASK_0000130401-mRNA-1"/>
    <property type="gene ID" value="TASK_0000130401"/>
</dbReference>
<evidence type="ECO:0000256" key="4">
    <source>
        <dbReference type="ARBA" id="ARBA00023136"/>
    </source>
</evidence>
<dbReference type="PANTHER" id="PTHR46641:SF2">
    <property type="entry name" value="FMRFAMIDE RECEPTOR"/>
    <property type="match status" value="1"/>
</dbReference>
<dbReference type="PANTHER" id="PTHR46641">
    <property type="entry name" value="FMRFAMIDE RECEPTOR-RELATED"/>
    <property type="match status" value="1"/>
</dbReference>
<feature type="domain" description="G-protein coupled receptors family 1 profile" evidence="6">
    <location>
        <begin position="61"/>
        <end position="326"/>
    </location>
</feature>
<organism evidence="9">
    <name type="scientific">Taenia asiatica</name>
    <name type="common">Asian tapeworm</name>
    <dbReference type="NCBI Taxonomy" id="60517"/>
    <lineage>
        <taxon>Eukaryota</taxon>
        <taxon>Metazoa</taxon>
        <taxon>Spiralia</taxon>
        <taxon>Lophotrochozoa</taxon>
        <taxon>Platyhelminthes</taxon>
        <taxon>Cestoda</taxon>
        <taxon>Eucestoda</taxon>
        <taxon>Cyclophyllidea</taxon>
        <taxon>Taeniidae</taxon>
        <taxon>Taenia</taxon>
    </lineage>
</organism>
<name>A0A0R3VVA0_TAEAS</name>
<evidence type="ECO:0000313" key="8">
    <source>
        <dbReference type="Proteomes" id="UP000282613"/>
    </source>
</evidence>
<keyword evidence="3 5" id="KW-1133">Transmembrane helix</keyword>
<feature type="transmembrane region" description="Helical" evidence="5">
    <location>
        <begin position="46"/>
        <end position="69"/>
    </location>
</feature>
<gene>
    <name evidence="7" type="ORF">TASK_LOCUS1305</name>
</gene>
<dbReference type="InterPro" id="IPR000276">
    <property type="entry name" value="GPCR_Rhodpsn"/>
</dbReference>
<evidence type="ECO:0000256" key="2">
    <source>
        <dbReference type="ARBA" id="ARBA00022692"/>
    </source>
</evidence>
<dbReference type="SUPFAM" id="SSF81321">
    <property type="entry name" value="Family A G protein-coupled receptor-like"/>
    <property type="match status" value="1"/>
</dbReference>
<sequence>MLAFDQVVVVCGHLGVPPQCASRTVAEDHERAFVATSAQKRVRQVIILYVGSTISAVGILGSLICLFIFFRHRLAVPTTHYLLVASSLTDLLYLTLEAVIHHPPFIVGNRNGTYLGSYIFLGVLRSGINLSQILRNWIIVCLGFERYLLVCHPVYFRTQWRLKHIHILMTALVTFCVTIRASYVLAYIFDVWGPEWCGVSGIVTSLHTICDVIFVALIPLLLLAYLSAAIIMESNRLQEWRAKMTSKLATKHAKDKNVNRRAHQAIMVMLICFTLFTGAFIPNGALRLLKYSGVGPVCKINFYRQITAALVFLGDLLNSSMNFFIYMVYWARFRHIVITTLNTCFPCLRRLAVERGRQHCCERNDVYFLQRSSPIRMSVNSLLSKSAAGEHRTGVWQG</sequence>
<keyword evidence="4 5" id="KW-0472">Membrane</keyword>
<reference evidence="7 8" key="2">
    <citation type="submission" date="2018-11" db="EMBL/GenBank/DDBJ databases">
        <authorList>
            <consortium name="Pathogen Informatics"/>
        </authorList>
    </citation>
    <scope>NUCLEOTIDE SEQUENCE [LARGE SCALE GENOMIC DNA]</scope>
</reference>
<feature type="transmembrane region" description="Helical" evidence="5">
    <location>
        <begin position="134"/>
        <end position="155"/>
    </location>
</feature>
<dbReference type="STRING" id="60517.A0A0R3VVA0"/>
<protein>
    <submittedName>
        <fullName evidence="9">G_PROTEIN_RECEP_F1_2 domain-containing protein</fullName>
    </submittedName>
</protein>
<evidence type="ECO:0000313" key="7">
    <source>
        <dbReference type="EMBL" id="VDK22833.1"/>
    </source>
</evidence>
<dbReference type="PROSITE" id="PS50262">
    <property type="entry name" value="G_PROTEIN_RECEP_F1_2"/>
    <property type="match status" value="1"/>
</dbReference>
<dbReference type="AlphaFoldDB" id="A0A0R3VVA0"/>
<dbReference type="EMBL" id="UYRS01000306">
    <property type="protein sequence ID" value="VDK22833.1"/>
    <property type="molecule type" value="Genomic_DNA"/>
</dbReference>
<proteinExistence type="predicted"/>
<dbReference type="InterPro" id="IPR052954">
    <property type="entry name" value="GPCR-Ligand_Int"/>
</dbReference>
<dbReference type="InterPro" id="IPR017452">
    <property type="entry name" value="GPCR_Rhodpsn_7TM"/>
</dbReference>